<keyword evidence="3" id="KW-1185">Reference proteome</keyword>
<feature type="region of interest" description="Disordered" evidence="1">
    <location>
        <begin position="1"/>
        <end position="23"/>
    </location>
</feature>
<gene>
    <name evidence="2" type="ORF">DNF11_2583</name>
</gene>
<proteinExistence type="predicted"/>
<dbReference type="AlphaFoldDB" id="A0A3G2S5Z9"/>
<accession>A0A3G2S5Z9</accession>
<organism evidence="2 3">
    <name type="scientific">Malassezia restricta (strain ATCC 96810 / NBRC 103918 / CBS 7877)</name>
    <name type="common">Seborrheic dermatitis infection agent</name>
    <dbReference type="NCBI Taxonomy" id="425264"/>
    <lineage>
        <taxon>Eukaryota</taxon>
        <taxon>Fungi</taxon>
        <taxon>Dikarya</taxon>
        <taxon>Basidiomycota</taxon>
        <taxon>Ustilaginomycotina</taxon>
        <taxon>Malasseziomycetes</taxon>
        <taxon>Malasseziales</taxon>
        <taxon>Malasseziaceae</taxon>
        <taxon>Malassezia</taxon>
    </lineage>
</organism>
<evidence type="ECO:0000313" key="2">
    <source>
        <dbReference type="EMBL" id="AYO43533.1"/>
    </source>
</evidence>
<dbReference type="VEuPathDB" id="FungiDB:DNF11_2583"/>
<dbReference type="EMBL" id="CP033151">
    <property type="protein sequence ID" value="AYO43533.1"/>
    <property type="molecule type" value="Genomic_DNA"/>
</dbReference>
<evidence type="ECO:0000256" key="1">
    <source>
        <dbReference type="SAM" id="MobiDB-lite"/>
    </source>
</evidence>
<evidence type="ECO:0000313" key="3">
    <source>
        <dbReference type="Proteomes" id="UP000269793"/>
    </source>
</evidence>
<reference evidence="2 3" key="1">
    <citation type="submission" date="2018-10" db="EMBL/GenBank/DDBJ databases">
        <title>Complete genome sequence of Malassezia restricta CBS 7877.</title>
        <authorList>
            <person name="Morand S.C."/>
            <person name="Bertignac M."/>
            <person name="Iltis A."/>
            <person name="Kolder I."/>
            <person name="Pirovano W."/>
            <person name="Jourdain R."/>
            <person name="Clavaud C."/>
        </authorList>
    </citation>
    <scope>NUCLEOTIDE SEQUENCE [LARGE SCALE GENOMIC DNA]</scope>
    <source>
        <strain evidence="2 3">CBS 7877</strain>
    </source>
</reference>
<protein>
    <submittedName>
        <fullName evidence="2">Uncharacterized protein</fullName>
    </submittedName>
</protein>
<dbReference type="Proteomes" id="UP000269793">
    <property type="component" value="Chromosome IV"/>
</dbReference>
<sequence>MAPPVPSSDPIDDEVGGLQDDGMRRAYAEPAVLSWDDDSDDELLLDADLPLRRQPRRAAARTAPYTFRPSLVREEPDTRFSIEALCREKKRPRRRVDVDVAVELPNTEAPDSVWQLLARDAQERKPKTSTYWDHEMNLATDLHAGASLAQHIDTLAPLDLIQVALADDEYAARAARNRLAHVEQVWAYVPVILTSLGHGASEGTLGWAPPRERRVHRLWHMLQCLPDPCDAQTWTMLLHLGTAPPMQAFPYERASLLRPLLSHMDLDELGACIVDLGKTLEAEDRVALVRAIPGLGDVRALVAYHLLLSLSWPSPLDIPRLSAWLATTHTPGDYASATAHMELLSLALSNAPALLAARGSDALCELCPLVQRVWTLCRACA</sequence>
<dbReference type="OrthoDB" id="10355202at2759"/>
<name>A0A3G2S5Z9_MALR7</name>